<sequence>MQKLPTHTTHKYHKSKSVSSATKNRYLATILRLFSLFVEWSWLTKAPKFSKFKELDKRVSWVPQFVILALIDAITILRWMVLKDLGGWETLEMVQRYAHLAPSHLAHHAETVTFWSQREQKKQTPLARAA</sequence>
<dbReference type="EMBL" id="JAAAIN010001337">
    <property type="protein sequence ID" value="KAG0304107.1"/>
    <property type="molecule type" value="Genomic_DNA"/>
</dbReference>
<keyword evidence="3" id="KW-1185">Reference proteome</keyword>
<protein>
    <submittedName>
        <fullName evidence="2">Uncharacterized protein</fullName>
    </submittedName>
</protein>
<evidence type="ECO:0000256" key="1">
    <source>
        <dbReference type="SAM" id="Phobius"/>
    </source>
</evidence>
<evidence type="ECO:0000313" key="3">
    <source>
        <dbReference type="Proteomes" id="UP000823405"/>
    </source>
</evidence>
<accession>A0A9P6R054</accession>
<feature type="transmembrane region" description="Helical" evidence="1">
    <location>
        <begin position="63"/>
        <end position="81"/>
    </location>
</feature>
<comment type="caution">
    <text evidence="2">The sequence shown here is derived from an EMBL/GenBank/DDBJ whole genome shotgun (WGS) entry which is preliminary data.</text>
</comment>
<gene>
    <name evidence="2" type="ORF">BGZ97_001620</name>
</gene>
<dbReference type="AlphaFoldDB" id="A0A9P6R054"/>
<name>A0A9P6R054_9FUNG</name>
<keyword evidence="1" id="KW-0812">Transmembrane</keyword>
<evidence type="ECO:0000313" key="2">
    <source>
        <dbReference type="EMBL" id="KAG0304107.1"/>
    </source>
</evidence>
<dbReference type="Proteomes" id="UP000823405">
    <property type="component" value="Unassembled WGS sequence"/>
</dbReference>
<proteinExistence type="predicted"/>
<organism evidence="2 3">
    <name type="scientific">Linnemannia gamsii</name>
    <dbReference type="NCBI Taxonomy" id="64522"/>
    <lineage>
        <taxon>Eukaryota</taxon>
        <taxon>Fungi</taxon>
        <taxon>Fungi incertae sedis</taxon>
        <taxon>Mucoromycota</taxon>
        <taxon>Mortierellomycotina</taxon>
        <taxon>Mortierellomycetes</taxon>
        <taxon>Mortierellales</taxon>
        <taxon>Mortierellaceae</taxon>
        <taxon>Linnemannia</taxon>
    </lineage>
</organism>
<reference evidence="2" key="1">
    <citation type="journal article" date="2020" name="Fungal Divers.">
        <title>Resolving the Mortierellaceae phylogeny through synthesis of multi-gene phylogenetics and phylogenomics.</title>
        <authorList>
            <person name="Vandepol N."/>
            <person name="Liber J."/>
            <person name="Desiro A."/>
            <person name="Na H."/>
            <person name="Kennedy M."/>
            <person name="Barry K."/>
            <person name="Grigoriev I.V."/>
            <person name="Miller A.N."/>
            <person name="O'Donnell K."/>
            <person name="Stajich J.E."/>
            <person name="Bonito G."/>
        </authorList>
    </citation>
    <scope>NUCLEOTIDE SEQUENCE</scope>
    <source>
        <strain evidence="2">NVP60</strain>
    </source>
</reference>
<keyword evidence="1" id="KW-1133">Transmembrane helix</keyword>
<keyword evidence="1" id="KW-0472">Membrane</keyword>